<evidence type="ECO:0000256" key="3">
    <source>
        <dbReference type="ARBA" id="ARBA00023015"/>
    </source>
</evidence>
<organism evidence="8 9">
    <name type="scientific">Candidatus Amesbacteria bacterium RIFCSPLOWO2_01_FULL_47_33</name>
    <dbReference type="NCBI Taxonomy" id="1797258"/>
    <lineage>
        <taxon>Bacteria</taxon>
        <taxon>Candidatus Amesiibacteriota</taxon>
    </lineage>
</organism>
<evidence type="ECO:0000256" key="1">
    <source>
        <dbReference type="ARBA" id="ARBA00022553"/>
    </source>
</evidence>
<evidence type="ECO:0000256" key="4">
    <source>
        <dbReference type="ARBA" id="ARBA00023125"/>
    </source>
</evidence>
<keyword evidence="4" id="KW-0238">DNA-binding</keyword>
<dbReference type="PANTHER" id="PTHR48111">
    <property type="entry name" value="REGULATOR OF RPOS"/>
    <property type="match status" value="1"/>
</dbReference>
<evidence type="ECO:0000259" key="7">
    <source>
        <dbReference type="PROSITE" id="PS50110"/>
    </source>
</evidence>
<keyword evidence="5" id="KW-0804">Transcription</keyword>
<dbReference type="PANTHER" id="PTHR48111:SF1">
    <property type="entry name" value="TWO-COMPONENT RESPONSE REGULATOR ORR33"/>
    <property type="match status" value="1"/>
</dbReference>
<gene>
    <name evidence="8" type="ORF">A2972_05035</name>
</gene>
<evidence type="ECO:0000313" key="9">
    <source>
        <dbReference type="Proteomes" id="UP000176822"/>
    </source>
</evidence>
<dbReference type="Pfam" id="PF00072">
    <property type="entry name" value="Response_reg"/>
    <property type="match status" value="1"/>
</dbReference>
<evidence type="ECO:0000256" key="2">
    <source>
        <dbReference type="ARBA" id="ARBA00023012"/>
    </source>
</evidence>
<proteinExistence type="predicted"/>
<dbReference type="InterPro" id="IPR001789">
    <property type="entry name" value="Sig_transdc_resp-reg_receiver"/>
</dbReference>
<dbReference type="InterPro" id="IPR039420">
    <property type="entry name" value="WalR-like"/>
</dbReference>
<comment type="caution">
    <text evidence="8">The sequence shown here is derived from an EMBL/GenBank/DDBJ whole genome shotgun (WGS) entry which is preliminary data.</text>
</comment>
<dbReference type="EMBL" id="MEXM01000050">
    <property type="protein sequence ID" value="OGC99824.1"/>
    <property type="molecule type" value="Genomic_DNA"/>
</dbReference>
<keyword evidence="2" id="KW-0902">Two-component regulatory system</keyword>
<dbReference type="SUPFAM" id="SSF52172">
    <property type="entry name" value="CheY-like"/>
    <property type="match status" value="1"/>
</dbReference>
<protein>
    <recommendedName>
        <fullName evidence="7">Response regulatory domain-containing protein</fullName>
    </recommendedName>
</protein>
<sequence>MDENLKKRILIIEDDEYLRDLYMEILTAEGFMVDQAVDGEEGYQAVTRGGYDLVLLDIMLPKKDGIAILRDLAQNPPEGKNKVIVVLSNLGQESVIAEAVKLGARGYMIKSEMTPEQTVNEVKRYLAEST</sequence>
<keyword evidence="1 6" id="KW-0597">Phosphoprotein</keyword>
<dbReference type="GO" id="GO:0000156">
    <property type="term" value="F:phosphorelay response regulator activity"/>
    <property type="evidence" value="ECO:0007669"/>
    <property type="project" value="TreeGrafter"/>
</dbReference>
<dbReference type="CDD" id="cd00156">
    <property type="entry name" value="REC"/>
    <property type="match status" value="1"/>
</dbReference>
<dbReference type="Gene3D" id="3.40.50.2300">
    <property type="match status" value="1"/>
</dbReference>
<name>A0A1F4Z0P5_9BACT</name>
<evidence type="ECO:0000313" key="8">
    <source>
        <dbReference type="EMBL" id="OGC99824.1"/>
    </source>
</evidence>
<evidence type="ECO:0000256" key="5">
    <source>
        <dbReference type="ARBA" id="ARBA00023163"/>
    </source>
</evidence>
<accession>A0A1F4Z0P5</accession>
<feature type="modified residue" description="4-aspartylphosphate" evidence="6">
    <location>
        <position position="57"/>
    </location>
</feature>
<feature type="domain" description="Response regulatory" evidence="7">
    <location>
        <begin position="8"/>
        <end position="125"/>
    </location>
</feature>
<dbReference type="SMART" id="SM00448">
    <property type="entry name" value="REC"/>
    <property type="match status" value="1"/>
</dbReference>
<dbReference type="GO" id="GO:0006355">
    <property type="term" value="P:regulation of DNA-templated transcription"/>
    <property type="evidence" value="ECO:0007669"/>
    <property type="project" value="TreeGrafter"/>
</dbReference>
<dbReference type="InterPro" id="IPR011006">
    <property type="entry name" value="CheY-like_superfamily"/>
</dbReference>
<dbReference type="Proteomes" id="UP000176822">
    <property type="component" value="Unassembled WGS sequence"/>
</dbReference>
<dbReference type="GO" id="GO:0032993">
    <property type="term" value="C:protein-DNA complex"/>
    <property type="evidence" value="ECO:0007669"/>
    <property type="project" value="TreeGrafter"/>
</dbReference>
<dbReference type="GO" id="GO:0005829">
    <property type="term" value="C:cytosol"/>
    <property type="evidence" value="ECO:0007669"/>
    <property type="project" value="TreeGrafter"/>
</dbReference>
<evidence type="ECO:0000256" key="6">
    <source>
        <dbReference type="PROSITE-ProRule" id="PRU00169"/>
    </source>
</evidence>
<keyword evidence="3" id="KW-0805">Transcription regulation</keyword>
<dbReference type="GO" id="GO:0000976">
    <property type="term" value="F:transcription cis-regulatory region binding"/>
    <property type="evidence" value="ECO:0007669"/>
    <property type="project" value="TreeGrafter"/>
</dbReference>
<dbReference type="PROSITE" id="PS50110">
    <property type="entry name" value="RESPONSE_REGULATORY"/>
    <property type="match status" value="1"/>
</dbReference>
<dbReference type="AlphaFoldDB" id="A0A1F4Z0P5"/>
<reference evidence="8 9" key="1">
    <citation type="journal article" date="2016" name="Nat. Commun.">
        <title>Thousands of microbial genomes shed light on interconnected biogeochemical processes in an aquifer system.</title>
        <authorList>
            <person name="Anantharaman K."/>
            <person name="Brown C.T."/>
            <person name="Hug L.A."/>
            <person name="Sharon I."/>
            <person name="Castelle C.J."/>
            <person name="Probst A.J."/>
            <person name="Thomas B.C."/>
            <person name="Singh A."/>
            <person name="Wilkins M.J."/>
            <person name="Karaoz U."/>
            <person name="Brodie E.L."/>
            <person name="Williams K.H."/>
            <person name="Hubbard S.S."/>
            <person name="Banfield J.F."/>
        </authorList>
    </citation>
    <scope>NUCLEOTIDE SEQUENCE [LARGE SCALE GENOMIC DNA]</scope>
</reference>